<comment type="cofactor">
    <cofactor evidence="1">
        <name>Mn(2+)</name>
        <dbReference type="ChEBI" id="CHEBI:29035"/>
    </cofactor>
</comment>
<evidence type="ECO:0000256" key="1">
    <source>
        <dbReference type="ARBA" id="ARBA00001936"/>
    </source>
</evidence>
<keyword evidence="8" id="KW-0464">Manganese</keyword>
<evidence type="ECO:0000313" key="11">
    <source>
        <dbReference type="Proteomes" id="UP001469365"/>
    </source>
</evidence>
<evidence type="ECO:0000256" key="3">
    <source>
        <dbReference type="ARBA" id="ARBA00022598"/>
    </source>
</evidence>
<evidence type="ECO:0000256" key="5">
    <source>
        <dbReference type="ARBA" id="ARBA00022741"/>
    </source>
</evidence>
<keyword evidence="11" id="KW-1185">Reference proteome</keyword>
<dbReference type="EMBL" id="JBBPCC010000003">
    <property type="protein sequence ID" value="MEK8127842.1"/>
    <property type="molecule type" value="Genomic_DNA"/>
</dbReference>
<protein>
    <recommendedName>
        <fullName evidence="2">3'-phosphate/5'-hydroxy nucleic acid ligase</fullName>
        <ecNumber evidence="2">6.5.1.8</ecNumber>
    </recommendedName>
</protein>
<evidence type="ECO:0000256" key="6">
    <source>
        <dbReference type="ARBA" id="ARBA00022800"/>
    </source>
</evidence>
<evidence type="ECO:0000256" key="8">
    <source>
        <dbReference type="ARBA" id="ARBA00023211"/>
    </source>
</evidence>
<dbReference type="Pfam" id="PF01139">
    <property type="entry name" value="RtcB"/>
    <property type="match status" value="1"/>
</dbReference>
<dbReference type="RefSeq" id="WP_341414888.1">
    <property type="nucleotide sequence ID" value="NZ_JBBPCC010000003.1"/>
</dbReference>
<dbReference type="InterPro" id="IPR001233">
    <property type="entry name" value="RtcB"/>
</dbReference>
<dbReference type="SUPFAM" id="SSF103365">
    <property type="entry name" value="Hypothetical protein PH1602"/>
    <property type="match status" value="1"/>
</dbReference>
<evidence type="ECO:0000256" key="2">
    <source>
        <dbReference type="ARBA" id="ARBA00012726"/>
    </source>
</evidence>
<organism evidence="10 11">
    <name type="scientific">Paenibacillus filicis</name>
    <dbReference type="NCBI Taxonomy" id="669464"/>
    <lineage>
        <taxon>Bacteria</taxon>
        <taxon>Bacillati</taxon>
        <taxon>Bacillota</taxon>
        <taxon>Bacilli</taxon>
        <taxon>Bacillales</taxon>
        <taxon>Paenibacillaceae</taxon>
        <taxon>Paenibacillus</taxon>
    </lineage>
</organism>
<reference evidence="10 11" key="1">
    <citation type="submission" date="2024-04" db="EMBL/GenBank/DDBJ databases">
        <title>draft genome sequnece of Paenibacillus filicis.</title>
        <authorList>
            <person name="Kim D.-U."/>
        </authorList>
    </citation>
    <scope>NUCLEOTIDE SEQUENCE [LARGE SCALE GENOMIC DNA]</scope>
    <source>
        <strain evidence="10 11">KACC14197</strain>
    </source>
</reference>
<evidence type="ECO:0000313" key="10">
    <source>
        <dbReference type="EMBL" id="MEK8127842.1"/>
    </source>
</evidence>
<keyword evidence="4" id="KW-0479">Metal-binding</keyword>
<dbReference type="EC" id="6.5.1.8" evidence="2"/>
<dbReference type="InterPro" id="IPR052915">
    <property type="entry name" value="RtcB-like"/>
</dbReference>
<evidence type="ECO:0000256" key="4">
    <source>
        <dbReference type="ARBA" id="ARBA00022723"/>
    </source>
</evidence>
<dbReference type="Proteomes" id="UP001469365">
    <property type="component" value="Unassembled WGS sequence"/>
</dbReference>
<keyword evidence="6" id="KW-0692">RNA repair</keyword>
<sequence length="408" mass="44464">MAYQTIDGVRVWGEPDPGALAQAKTCSKHGQVVQTLLMADHHKGYSQPIGGVVVYEGQISPSGVGYDIACGNKAVRTNLLAADIKAQLSGIMDRIARQISFGMGRVNKEQVDHELFDDPDWKVYQAIGRQEHDKLKALAQSQLGTVGSGNHFVDLFEEPVTGQLWIGNHFGSRGFGHKTASGFMNLAAGREFLGRAPGESMEQPPVLLDLNSELGDMYVRAMRLAGRYAYAGRDYVIGQMLSILGAEAELEVHNHHNYAWQERHNGRDTMVVRKGATPSAPGQLGFIGGSMGDISVIVRGKDTAENRDAFYSTVHGAGRTMSRTQAAGKMNWKTRTRSGGLISEERMREAVSSFGVELRGAGTDESPFVYRQLQSVLDAHAETIEVLHVLKPIGVCMAGADEFDPYKD</sequence>
<keyword evidence="5" id="KW-0547">Nucleotide-binding</keyword>
<proteinExistence type="predicted"/>
<comment type="catalytic activity">
    <reaction evidence="9">
        <text>a 3'-end 3'-phospho-ribonucleotide-RNA + a 5'-end dephospho-ribonucleoside-RNA + GTP = a ribonucleotidyl-ribonucleotide-RNA + GMP + diphosphate</text>
        <dbReference type="Rhea" id="RHEA:68076"/>
        <dbReference type="Rhea" id="RHEA-COMP:10463"/>
        <dbReference type="Rhea" id="RHEA-COMP:13936"/>
        <dbReference type="Rhea" id="RHEA-COMP:17355"/>
        <dbReference type="ChEBI" id="CHEBI:33019"/>
        <dbReference type="ChEBI" id="CHEBI:37565"/>
        <dbReference type="ChEBI" id="CHEBI:58115"/>
        <dbReference type="ChEBI" id="CHEBI:83062"/>
        <dbReference type="ChEBI" id="CHEBI:138284"/>
        <dbReference type="ChEBI" id="CHEBI:173118"/>
        <dbReference type="EC" id="6.5.1.8"/>
    </reaction>
</comment>
<evidence type="ECO:0000256" key="9">
    <source>
        <dbReference type="ARBA" id="ARBA00047746"/>
    </source>
</evidence>
<dbReference type="InterPro" id="IPR036025">
    <property type="entry name" value="RtcB-like_sf"/>
</dbReference>
<dbReference type="Gene3D" id="3.90.1860.10">
    <property type="entry name" value="tRNA-splicing ligase RtcB"/>
    <property type="match status" value="1"/>
</dbReference>
<name>A0ABU9DI51_9BACL</name>
<keyword evidence="3" id="KW-0436">Ligase</keyword>
<dbReference type="PANTHER" id="PTHR43749">
    <property type="entry name" value="RNA-SPLICING LIGASE RTCB"/>
    <property type="match status" value="1"/>
</dbReference>
<dbReference type="PANTHER" id="PTHR43749:SF2">
    <property type="entry name" value="RNA-SPLICING LIGASE RTCB"/>
    <property type="match status" value="1"/>
</dbReference>
<gene>
    <name evidence="10" type="ORF">WMW72_07920</name>
</gene>
<comment type="caution">
    <text evidence="10">The sequence shown here is derived from an EMBL/GenBank/DDBJ whole genome shotgun (WGS) entry which is preliminary data.</text>
</comment>
<accession>A0ABU9DI51</accession>
<keyword evidence="7" id="KW-0342">GTP-binding</keyword>
<evidence type="ECO:0000256" key="7">
    <source>
        <dbReference type="ARBA" id="ARBA00023134"/>
    </source>
</evidence>